<organism evidence="1 2">
    <name type="scientific">Pelobium manganitolerans</name>
    <dbReference type="NCBI Taxonomy" id="1842495"/>
    <lineage>
        <taxon>Bacteria</taxon>
        <taxon>Pseudomonadati</taxon>
        <taxon>Bacteroidota</taxon>
        <taxon>Sphingobacteriia</taxon>
        <taxon>Sphingobacteriales</taxon>
        <taxon>Sphingobacteriaceae</taxon>
        <taxon>Pelobium</taxon>
    </lineage>
</organism>
<evidence type="ECO:0000313" key="2">
    <source>
        <dbReference type="Proteomes" id="UP000283433"/>
    </source>
</evidence>
<dbReference type="EMBL" id="MBTA01000025">
    <property type="protein sequence ID" value="RKD15154.1"/>
    <property type="molecule type" value="Genomic_DNA"/>
</dbReference>
<dbReference type="InterPro" id="IPR049676">
    <property type="entry name" value="QatC"/>
</dbReference>
<dbReference type="Gene3D" id="3.40.50.620">
    <property type="entry name" value="HUPs"/>
    <property type="match status" value="1"/>
</dbReference>
<comment type="caution">
    <text evidence="1">The sequence shown here is derived from an EMBL/GenBank/DDBJ whole genome shotgun (WGS) entry which is preliminary data.</text>
</comment>
<dbReference type="NCBIfam" id="NF041925">
    <property type="entry name" value="QatC"/>
    <property type="match status" value="1"/>
</dbReference>
<dbReference type="RefSeq" id="WP_120182026.1">
    <property type="nucleotide sequence ID" value="NZ_MBTA01000025.1"/>
</dbReference>
<name>A0A419S4V4_9SPHI</name>
<accession>A0A419S4V4</accession>
<dbReference type="AlphaFoldDB" id="A0A419S4V4"/>
<keyword evidence="2" id="KW-1185">Reference proteome</keyword>
<protein>
    <recommendedName>
        <fullName evidence="3">ATPase</fullName>
    </recommendedName>
</protein>
<dbReference type="OrthoDB" id="9789567at2"/>
<sequence length="461" mass="52160">MKVNVIISNPPKTGRFATVKLSFEDASGNTRSVDLHISFQSMKDFSNDTTSISFDFFLVSSLIYGIDNLLERYQYSIDGWARDIEVALPVNNLQIWNDNKDLFNQLLNFLTGDYWTVTFEKVGNIDFYTDKAKRWKSKIPRYNLDDYTFASLFSGGLDSLVGVIDGLNSLDDNKKGLLLSHFDSSSPGANSDQQNIINFFAGNAELKNKYDWIQCVVALDNHDNNDNEIIKEASFRSRSLLFIGISLFCVERLPNCNVLTVPENGTISINYPLTPSRSSTLSTRTTHPHYISQLQTLLNKLGLTTNLKNPYKSLTKGQLVQSCNNEDQLKKTYSLSVSCGKRGRKMHWDTKAGTHHCGICMPCIYRRAALHTLNLDNQLYGIDIFSTPNQIFDKYDFPALFDFLNSNLTSEQIRRTLLVSGAIPLNEMDDSVRVVEQVREEIKQWIGDKGNNSLKKLAGIQ</sequence>
<dbReference type="Proteomes" id="UP000283433">
    <property type="component" value="Unassembled WGS sequence"/>
</dbReference>
<proteinExistence type="predicted"/>
<reference evidence="1 2" key="1">
    <citation type="submission" date="2016-07" db="EMBL/GenBank/DDBJ databases">
        <title>Genome of Pelobium manganitolerans.</title>
        <authorList>
            <person name="Wu S."/>
            <person name="Wang G."/>
        </authorList>
    </citation>
    <scope>NUCLEOTIDE SEQUENCE [LARGE SCALE GENOMIC DNA]</scope>
    <source>
        <strain evidence="1 2">YS-25</strain>
    </source>
</reference>
<evidence type="ECO:0000313" key="1">
    <source>
        <dbReference type="EMBL" id="RKD15154.1"/>
    </source>
</evidence>
<evidence type="ECO:0008006" key="3">
    <source>
        <dbReference type="Google" id="ProtNLM"/>
    </source>
</evidence>
<dbReference type="InterPro" id="IPR014729">
    <property type="entry name" value="Rossmann-like_a/b/a_fold"/>
</dbReference>
<gene>
    <name evidence="1" type="ORF">BCY91_06435</name>
</gene>